<dbReference type="GO" id="GO:0022857">
    <property type="term" value="F:transmembrane transporter activity"/>
    <property type="evidence" value="ECO:0007669"/>
    <property type="project" value="InterPro"/>
</dbReference>
<evidence type="ECO:0000313" key="8">
    <source>
        <dbReference type="Proteomes" id="UP000054485"/>
    </source>
</evidence>
<dbReference type="InterPro" id="IPR002293">
    <property type="entry name" value="AA/rel_permease1"/>
</dbReference>
<feature type="transmembrane region" description="Helical" evidence="6">
    <location>
        <begin position="85"/>
        <end position="105"/>
    </location>
</feature>
<dbReference type="InParanoid" id="A0A0D0BN43"/>
<reference evidence="7 8" key="1">
    <citation type="submission" date="2014-04" db="EMBL/GenBank/DDBJ databases">
        <authorList>
            <consortium name="DOE Joint Genome Institute"/>
            <person name="Kuo A."/>
            <person name="Ruytinx J."/>
            <person name="Rineau F."/>
            <person name="Colpaert J."/>
            <person name="Kohler A."/>
            <person name="Nagy L.G."/>
            <person name="Floudas D."/>
            <person name="Copeland A."/>
            <person name="Barry K.W."/>
            <person name="Cichocki N."/>
            <person name="Veneault-Fourrey C."/>
            <person name="LaButti K."/>
            <person name="Lindquist E.A."/>
            <person name="Lipzen A."/>
            <person name="Lundell T."/>
            <person name="Morin E."/>
            <person name="Murat C."/>
            <person name="Sun H."/>
            <person name="Tunlid A."/>
            <person name="Henrissat B."/>
            <person name="Grigoriev I.V."/>
            <person name="Hibbett D.S."/>
            <person name="Martin F."/>
            <person name="Nordberg H.P."/>
            <person name="Cantor M.N."/>
            <person name="Hua S.X."/>
        </authorList>
    </citation>
    <scope>NUCLEOTIDE SEQUENCE [LARGE SCALE GENOMIC DNA]</scope>
    <source>
        <strain evidence="7 8">UH-Slu-Lm8-n1</strain>
    </source>
</reference>
<feature type="transmembrane region" description="Helical" evidence="6">
    <location>
        <begin position="282"/>
        <end position="302"/>
    </location>
</feature>
<reference evidence="8" key="2">
    <citation type="submission" date="2015-01" db="EMBL/GenBank/DDBJ databases">
        <title>Evolutionary Origins and Diversification of the Mycorrhizal Mutualists.</title>
        <authorList>
            <consortium name="DOE Joint Genome Institute"/>
            <consortium name="Mycorrhizal Genomics Consortium"/>
            <person name="Kohler A."/>
            <person name="Kuo A."/>
            <person name="Nagy L.G."/>
            <person name="Floudas D."/>
            <person name="Copeland A."/>
            <person name="Barry K.W."/>
            <person name="Cichocki N."/>
            <person name="Veneault-Fourrey C."/>
            <person name="LaButti K."/>
            <person name="Lindquist E.A."/>
            <person name="Lipzen A."/>
            <person name="Lundell T."/>
            <person name="Morin E."/>
            <person name="Murat C."/>
            <person name="Riley R."/>
            <person name="Ohm R."/>
            <person name="Sun H."/>
            <person name="Tunlid A."/>
            <person name="Henrissat B."/>
            <person name="Grigoriev I.V."/>
            <person name="Hibbett D.S."/>
            <person name="Martin F."/>
        </authorList>
    </citation>
    <scope>NUCLEOTIDE SEQUENCE [LARGE SCALE GENOMIC DNA]</scope>
    <source>
        <strain evidence="8">UH-Slu-Lm8-n1</strain>
    </source>
</reference>
<organism evidence="7 8">
    <name type="scientific">Suillus luteus UH-Slu-Lm8-n1</name>
    <dbReference type="NCBI Taxonomy" id="930992"/>
    <lineage>
        <taxon>Eukaryota</taxon>
        <taxon>Fungi</taxon>
        <taxon>Dikarya</taxon>
        <taxon>Basidiomycota</taxon>
        <taxon>Agaricomycotina</taxon>
        <taxon>Agaricomycetes</taxon>
        <taxon>Agaricomycetidae</taxon>
        <taxon>Boletales</taxon>
        <taxon>Suillineae</taxon>
        <taxon>Suillaceae</taxon>
        <taxon>Suillus</taxon>
    </lineage>
</organism>
<gene>
    <name evidence="7" type="ORF">CY34DRAFT_766210</name>
</gene>
<evidence type="ECO:0000256" key="2">
    <source>
        <dbReference type="ARBA" id="ARBA00022448"/>
    </source>
</evidence>
<name>A0A0D0BN43_9AGAM</name>
<dbReference type="GO" id="GO:0016020">
    <property type="term" value="C:membrane"/>
    <property type="evidence" value="ECO:0007669"/>
    <property type="project" value="UniProtKB-SubCell"/>
</dbReference>
<feature type="transmembrane region" description="Helical" evidence="6">
    <location>
        <begin position="202"/>
        <end position="223"/>
    </location>
</feature>
<proteinExistence type="predicted"/>
<dbReference type="STRING" id="930992.A0A0D0BN43"/>
<evidence type="ECO:0000256" key="6">
    <source>
        <dbReference type="SAM" id="Phobius"/>
    </source>
</evidence>
<feature type="transmembrane region" description="Helical" evidence="6">
    <location>
        <begin position="465"/>
        <end position="489"/>
    </location>
</feature>
<feature type="transmembrane region" description="Helical" evidence="6">
    <location>
        <begin position="434"/>
        <end position="453"/>
    </location>
</feature>
<dbReference type="Gene3D" id="1.20.1740.10">
    <property type="entry name" value="Amino acid/polyamine transporter I"/>
    <property type="match status" value="1"/>
</dbReference>
<dbReference type="EMBL" id="KN835149">
    <property type="protein sequence ID" value="KIK47247.1"/>
    <property type="molecule type" value="Genomic_DNA"/>
</dbReference>
<keyword evidence="2" id="KW-0813">Transport</keyword>
<keyword evidence="4 6" id="KW-1133">Transmembrane helix</keyword>
<evidence type="ECO:0000256" key="3">
    <source>
        <dbReference type="ARBA" id="ARBA00022692"/>
    </source>
</evidence>
<dbReference type="Proteomes" id="UP000054485">
    <property type="component" value="Unassembled WGS sequence"/>
</dbReference>
<feature type="transmembrane region" description="Helical" evidence="6">
    <location>
        <begin position="168"/>
        <end position="190"/>
    </location>
</feature>
<evidence type="ECO:0000256" key="5">
    <source>
        <dbReference type="ARBA" id="ARBA00023136"/>
    </source>
</evidence>
<feature type="transmembrane region" description="Helical" evidence="6">
    <location>
        <begin position="244"/>
        <end position="262"/>
    </location>
</feature>
<dbReference type="PANTHER" id="PTHR45649">
    <property type="entry name" value="AMINO-ACID PERMEASE BAT1"/>
    <property type="match status" value="1"/>
</dbReference>
<protein>
    <submittedName>
        <fullName evidence="7">Unplaced genomic scaffold CY34scaffold_18, whole genome shotgun sequence</fullName>
    </submittedName>
</protein>
<keyword evidence="3 6" id="KW-0812">Transmembrane</keyword>
<sequence length="549" mass="59302">MVKHKEASIVTESVSVTGSSQDDVPPVHREDNILLRKLGYKSEFRREFSLLETISFSMAILAASCGVTTGYSYPLLSGGHFAMVWAWPIACIFVMCVAASMAELASSMPTSAGLYYFSAKMASKEQSALASWITGWSNITGQVTLICSINFSCTELITTAIAMGTDGAVVLGSGATFGILTAIHLTQAIFCSAGTRLLARMTVVTMVLILTTSIGAIVSLLACAGDQRASSADAWTKFENNTGWGNNVWAFILAFTSPMWSLTGYDSAAHIAEETAGAARAAPIAILVGVAATEILGWLYYIAASYATNSVSVILQSKLALPLGQVFLNVLGKKGALTLWCSIAVLQESAFLKKITLRYLTSGQYLCGCSQTVDASRVIFAFSRDNALPGSQWWKRINHTTQTPVNAVWFAIVLSAICGILVFSTAAFNSLASASVIGLYISYVTPIYCRVTWGKDKLQPGPFNLGWWSFPIGWIGIVWVVFMVVMLLFPYTQTANVQTMNYSIVIVMAVFIFAGGSWIFSARHWFTGPIPNIDVQSDLSSYSEKHTTK</sequence>
<comment type="subcellular location">
    <subcellularLocation>
        <location evidence="1">Membrane</location>
        <topology evidence="1">Multi-pass membrane protein</topology>
    </subcellularLocation>
</comment>
<dbReference type="OrthoDB" id="3900342at2759"/>
<feature type="transmembrane region" description="Helical" evidence="6">
    <location>
        <begin position="405"/>
        <end position="428"/>
    </location>
</feature>
<keyword evidence="5 6" id="KW-0472">Membrane</keyword>
<evidence type="ECO:0000256" key="1">
    <source>
        <dbReference type="ARBA" id="ARBA00004141"/>
    </source>
</evidence>
<dbReference type="AlphaFoldDB" id="A0A0D0BN43"/>
<feature type="transmembrane region" description="Helical" evidence="6">
    <location>
        <begin position="50"/>
        <end position="73"/>
    </location>
</feature>
<evidence type="ECO:0000313" key="7">
    <source>
        <dbReference type="EMBL" id="KIK47247.1"/>
    </source>
</evidence>
<dbReference type="PANTHER" id="PTHR45649:SF26">
    <property type="entry name" value="OS04G0435100 PROTEIN"/>
    <property type="match status" value="1"/>
</dbReference>
<evidence type="ECO:0000256" key="4">
    <source>
        <dbReference type="ARBA" id="ARBA00022989"/>
    </source>
</evidence>
<feature type="transmembrane region" description="Helical" evidence="6">
    <location>
        <begin position="501"/>
        <end position="520"/>
    </location>
</feature>
<accession>A0A0D0BN43</accession>
<keyword evidence="8" id="KW-1185">Reference proteome</keyword>
<dbReference type="Pfam" id="PF13520">
    <property type="entry name" value="AA_permease_2"/>
    <property type="match status" value="1"/>
</dbReference>
<dbReference type="PIRSF" id="PIRSF006060">
    <property type="entry name" value="AA_transporter"/>
    <property type="match status" value="1"/>
</dbReference>
<dbReference type="HOGENOM" id="CLU_004495_0_3_1"/>